<organism evidence="2 3">
    <name type="scientific">Paraperlucidibaca baekdonensis</name>
    <dbReference type="NCBI Taxonomy" id="748120"/>
    <lineage>
        <taxon>Bacteria</taxon>
        <taxon>Pseudomonadati</taxon>
        <taxon>Pseudomonadota</taxon>
        <taxon>Gammaproteobacteria</taxon>
        <taxon>Moraxellales</taxon>
        <taxon>Moraxellaceae</taxon>
        <taxon>Paraperlucidibaca</taxon>
    </lineage>
</organism>
<feature type="chain" id="PRO_5017812147" description="DUF3108 domain-containing protein" evidence="1">
    <location>
        <begin position="29"/>
        <end position="254"/>
    </location>
</feature>
<reference evidence="2 3" key="1">
    <citation type="submission" date="2018-08" db="EMBL/GenBank/DDBJ databases">
        <title>Genomic Encyclopedia of Type Strains, Phase IV (KMG-IV): sequencing the most valuable type-strain genomes for metagenomic binning, comparative biology and taxonomic classification.</title>
        <authorList>
            <person name="Goeker M."/>
        </authorList>
    </citation>
    <scope>NUCLEOTIDE SEQUENCE [LARGE SCALE GENOMIC DNA]</scope>
    <source>
        <strain evidence="2 3">DSM 26022</strain>
    </source>
</reference>
<proteinExistence type="predicted"/>
<gene>
    <name evidence="2" type="ORF">DFR26_1784</name>
</gene>
<keyword evidence="1" id="KW-0732">Signal</keyword>
<name>A0A3E0H0M1_9GAMM</name>
<protein>
    <recommendedName>
        <fullName evidence="4">DUF3108 domain-containing protein</fullName>
    </recommendedName>
</protein>
<feature type="signal peptide" evidence="1">
    <location>
        <begin position="1"/>
        <end position="28"/>
    </location>
</feature>
<evidence type="ECO:0000256" key="1">
    <source>
        <dbReference type="SAM" id="SignalP"/>
    </source>
</evidence>
<dbReference type="RefSeq" id="WP_116208615.1">
    <property type="nucleotide sequence ID" value="NZ_QUNR01000004.1"/>
</dbReference>
<dbReference type="Proteomes" id="UP000256774">
    <property type="component" value="Unassembled WGS sequence"/>
</dbReference>
<evidence type="ECO:0008006" key="4">
    <source>
        <dbReference type="Google" id="ProtNLM"/>
    </source>
</evidence>
<sequence>MPHRPLMIRALAVTGLLVATLFAPLTQAETRTYYGYATDLETGEYRYTEVHKHQFDGDRWLSGVMKFYAPDGRYMGDKTLDFSQDPYIPMVRFTLGGGRYQDAVTKIDAKAITVETKRDDDVKTERIARRKNLAADSGFNALLVDNLGNFKAGKRVDLSLVVIGRRDYYRFKAIPKGTLDFAGEKAIRVRIEPDSLLRFLVDPLDVIYGLDSKSLLRYEGISNILDRNTGKPFNVRIDYRIKPDGVPVKLPPAL</sequence>
<accession>A0A3E0H0M1</accession>
<dbReference type="EMBL" id="QUNR01000004">
    <property type="protein sequence ID" value="REH36652.1"/>
    <property type="molecule type" value="Genomic_DNA"/>
</dbReference>
<dbReference type="OrthoDB" id="1491713at2"/>
<comment type="caution">
    <text evidence="2">The sequence shown here is derived from an EMBL/GenBank/DDBJ whole genome shotgun (WGS) entry which is preliminary data.</text>
</comment>
<evidence type="ECO:0000313" key="2">
    <source>
        <dbReference type="EMBL" id="REH36652.1"/>
    </source>
</evidence>
<keyword evidence="3" id="KW-1185">Reference proteome</keyword>
<dbReference type="AlphaFoldDB" id="A0A3E0H0M1"/>
<evidence type="ECO:0000313" key="3">
    <source>
        <dbReference type="Proteomes" id="UP000256774"/>
    </source>
</evidence>